<dbReference type="AlphaFoldDB" id="A0A5J9TDV6"/>
<keyword evidence="2" id="KW-0863">Zinc-finger</keyword>
<evidence type="ECO:0000313" key="5">
    <source>
        <dbReference type="EMBL" id="TVU09529.1"/>
    </source>
</evidence>
<gene>
    <name evidence="5" type="ORF">EJB05_43011</name>
</gene>
<dbReference type="Proteomes" id="UP000324897">
    <property type="component" value="Chromosome 3"/>
</dbReference>
<dbReference type="GO" id="GO:0050793">
    <property type="term" value="P:regulation of developmental process"/>
    <property type="evidence" value="ECO:0007669"/>
    <property type="project" value="TreeGrafter"/>
</dbReference>
<dbReference type="NCBIfam" id="TIGR01566">
    <property type="entry name" value="ZF_HD_prot_N"/>
    <property type="match status" value="1"/>
</dbReference>
<evidence type="ECO:0000256" key="1">
    <source>
        <dbReference type="ARBA" id="ARBA00022723"/>
    </source>
</evidence>
<keyword evidence="3" id="KW-0862">Zinc</keyword>
<evidence type="ECO:0000259" key="4">
    <source>
        <dbReference type="PROSITE" id="PS51523"/>
    </source>
</evidence>
<dbReference type="GO" id="GO:0008270">
    <property type="term" value="F:zinc ion binding"/>
    <property type="evidence" value="ECO:0007669"/>
    <property type="project" value="UniProtKB-KW"/>
</dbReference>
<evidence type="ECO:0000313" key="6">
    <source>
        <dbReference type="Proteomes" id="UP000324897"/>
    </source>
</evidence>
<dbReference type="GO" id="GO:0000976">
    <property type="term" value="F:transcription cis-regulatory region binding"/>
    <property type="evidence" value="ECO:0007669"/>
    <property type="project" value="TreeGrafter"/>
</dbReference>
<dbReference type="PANTHER" id="PTHR31948">
    <property type="entry name" value="ZINC-FINGER HOMEODOMAIN PROTEIN 2"/>
    <property type="match status" value="1"/>
</dbReference>
<organism evidence="5 6">
    <name type="scientific">Eragrostis curvula</name>
    <name type="common">weeping love grass</name>
    <dbReference type="NCBI Taxonomy" id="38414"/>
    <lineage>
        <taxon>Eukaryota</taxon>
        <taxon>Viridiplantae</taxon>
        <taxon>Streptophyta</taxon>
        <taxon>Embryophyta</taxon>
        <taxon>Tracheophyta</taxon>
        <taxon>Spermatophyta</taxon>
        <taxon>Magnoliopsida</taxon>
        <taxon>Liliopsida</taxon>
        <taxon>Poales</taxon>
        <taxon>Poaceae</taxon>
        <taxon>PACMAD clade</taxon>
        <taxon>Chloridoideae</taxon>
        <taxon>Eragrostideae</taxon>
        <taxon>Eragrostidinae</taxon>
        <taxon>Eragrostis</taxon>
    </lineage>
</organism>
<dbReference type="Gramene" id="TVU09529">
    <property type="protein sequence ID" value="TVU09529"/>
    <property type="gene ID" value="EJB05_43011"/>
</dbReference>
<evidence type="ECO:0000256" key="2">
    <source>
        <dbReference type="ARBA" id="ARBA00022771"/>
    </source>
</evidence>
<proteinExistence type="predicted"/>
<dbReference type="InterPro" id="IPR006456">
    <property type="entry name" value="ZF_HD_homeobox_Cys/His_dimer"/>
</dbReference>
<dbReference type="EMBL" id="RWGY01000039">
    <property type="protein sequence ID" value="TVU09529.1"/>
    <property type="molecule type" value="Genomic_DNA"/>
</dbReference>
<dbReference type="PANTHER" id="PTHR31948:SF169">
    <property type="entry name" value="MINI ZINC FINGER PROTEIN 2"/>
    <property type="match status" value="1"/>
</dbReference>
<dbReference type="GO" id="GO:0005634">
    <property type="term" value="C:nucleus"/>
    <property type="evidence" value="ECO:0007669"/>
    <property type="project" value="TreeGrafter"/>
</dbReference>
<keyword evidence="6" id="KW-1185">Reference proteome</keyword>
<dbReference type="GO" id="GO:0003700">
    <property type="term" value="F:DNA-binding transcription factor activity"/>
    <property type="evidence" value="ECO:0007669"/>
    <property type="project" value="TreeGrafter"/>
</dbReference>
<keyword evidence="1" id="KW-0479">Metal-binding</keyword>
<name>A0A5J9TDV6_9POAL</name>
<protein>
    <recommendedName>
        <fullName evidence="4">ZF-HD dimerization-type domain-containing protein</fullName>
    </recommendedName>
</protein>
<dbReference type="Pfam" id="PF04770">
    <property type="entry name" value="ZF-HD_dimer"/>
    <property type="match status" value="1"/>
</dbReference>
<dbReference type="OrthoDB" id="682018at2759"/>
<feature type="domain" description="ZF-HD dimerization-type" evidence="4">
    <location>
        <begin position="52"/>
        <end position="101"/>
    </location>
</feature>
<evidence type="ECO:0000256" key="3">
    <source>
        <dbReference type="ARBA" id="ARBA00022833"/>
    </source>
</evidence>
<accession>A0A5J9TDV6</accession>
<comment type="caution">
    <text evidence="5">The sequence shown here is derived from an EMBL/GenBank/DDBJ whole genome shotgun (WGS) entry which is preliminary data.</text>
</comment>
<sequence>MVPSCCAVEWGSSCAESRLDCLERGRKLMMKRLLILRRCEPIVRFSCCSVQYRECRRNHAASTGGHAIDGCREFISEGEEGSGGAFKCAACGCHRSFHRRVQRRIQTQGPIWTLNEEISQFLQASNCFRSIKLVCSSYFPTMH</sequence>
<reference evidence="5 6" key="1">
    <citation type="journal article" date="2019" name="Sci. Rep.">
        <title>A high-quality genome of Eragrostis curvula grass provides insights into Poaceae evolution and supports new strategies to enhance forage quality.</title>
        <authorList>
            <person name="Carballo J."/>
            <person name="Santos B.A.C.M."/>
            <person name="Zappacosta D."/>
            <person name="Garbus I."/>
            <person name="Selva J.P."/>
            <person name="Gallo C.A."/>
            <person name="Diaz A."/>
            <person name="Albertini E."/>
            <person name="Caccamo M."/>
            <person name="Echenique V."/>
        </authorList>
    </citation>
    <scope>NUCLEOTIDE SEQUENCE [LARGE SCALE GENOMIC DNA]</scope>
    <source>
        <strain evidence="6">cv. Victoria</strain>
        <tissue evidence="5">Leaf</tissue>
    </source>
</reference>
<feature type="non-terminal residue" evidence="5">
    <location>
        <position position="1"/>
    </location>
</feature>
<dbReference type="PROSITE" id="PS51523">
    <property type="entry name" value="ZF_HD_DIMER"/>
    <property type="match status" value="1"/>
</dbReference>